<gene>
    <name evidence="1" type="ORF">E2562_019541</name>
</gene>
<protein>
    <submittedName>
        <fullName evidence="1">Uncharacterized protein</fullName>
    </submittedName>
</protein>
<evidence type="ECO:0000313" key="2">
    <source>
        <dbReference type="Proteomes" id="UP000479710"/>
    </source>
</evidence>
<comment type="caution">
    <text evidence="1">The sequence shown here is derived from an EMBL/GenBank/DDBJ whole genome shotgun (WGS) entry which is preliminary data.</text>
</comment>
<dbReference type="EMBL" id="SPHZ02000009">
    <property type="protein sequence ID" value="KAF0899429.1"/>
    <property type="molecule type" value="Genomic_DNA"/>
</dbReference>
<accession>A0A6G1CGW1</accession>
<name>A0A6G1CGW1_9ORYZ</name>
<dbReference type="Proteomes" id="UP000479710">
    <property type="component" value="Unassembled WGS sequence"/>
</dbReference>
<organism evidence="1 2">
    <name type="scientific">Oryza meyeriana var. granulata</name>
    <dbReference type="NCBI Taxonomy" id="110450"/>
    <lineage>
        <taxon>Eukaryota</taxon>
        <taxon>Viridiplantae</taxon>
        <taxon>Streptophyta</taxon>
        <taxon>Embryophyta</taxon>
        <taxon>Tracheophyta</taxon>
        <taxon>Spermatophyta</taxon>
        <taxon>Magnoliopsida</taxon>
        <taxon>Liliopsida</taxon>
        <taxon>Poales</taxon>
        <taxon>Poaceae</taxon>
        <taxon>BOP clade</taxon>
        <taxon>Oryzoideae</taxon>
        <taxon>Oryzeae</taxon>
        <taxon>Oryzinae</taxon>
        <taxon>Oryza</taxon>
        <taxon>Oryza meyeriana</taxon>
    </lineage>
</organism>
<dbReference type="AlphaFoldDB" id="A0A6G1CGW1"/>
<sequence>MAMPNGWNGGSEMACMTWAHEATRWIIRGNVEADAATAGDDEAGDVRLKLLRSPQTYPRTTTVELVSTGQNARRHARSSWPLAWAERQLTRGRKGQGQQLGRGAALAVAGARGTTSIHCSGARLLLAGCAVQRHCSSSSSSLISLPILAQTAVHAQDVGMVGMLRCLGMQAAV</sequence>
<reference evidence="1 2" key="1">
    <citation type="submission" date="2019-11" db="EMBL/GenBank/DDBJ databases">
        <title>Whole genome sequence of Oryza granulata.</title>
        <authorList>
            <person name="Li W."/>
        </authorList>
    </citation>
    <scope>NUCLEOTIDE SEQUENCE [LARGE SCALE GENOMIC DNA]</scope>
    <source>
        <strain evidence="2">cv. Menghai</strain>
        <tissue evidence="1">Leaf</tissue>
    </source>
</reference>
<keyword evidence="2" id="KW-1185">Reference proteome</keyword>
<evidence type="ECO:0000313" key="1">
    <source>
        <dbReference type="EMBL" id="KAF0899429.1"/>
    </source>
</evidence>
<proteinExistence type="predicted"/>